<reference evidence="2 3" key="1">
    <citation type="journal article" date="2024" name="G3 (Bethesda)">
        <title>Genome assembly of Hibiscus sabdariffa L. provides insights into metabolisms of medicinal natural products.</title>
        <authorList>
            <person name="Kim T."/>
        </authorList>
    </citation>
    <scope>NUCLEOTIDE SEQUENCE [LARGE SCALE GENOMIC DNA]</scope>
    <source>
        <strain evidence="2">TK-2024</strain>
        <tissue evidence="2">Old leaves</tissue>
    </source>
</reference>
<sequence length="189" mass="21244">MESPSSSTPRLSLYSFPRKRKEPSGMISPPINASVSIPFLWEEAPGKPRRPYPIPSSENETDTGSRSKPNVTRCLQLPPRLLAESKVASMPTVLEGPDESLRILHNRRVNKEKVKFGSSRRGSFRKAGRVVQESFDGGDAEVKITMVRKKASFLNLSQARSHVLASIYESFKQVVPWRRGFEKMKKMAS</sequence>
<proteinExistence type="predicted"/>
<organism evidence="2 3">
    <name type="scientific">Hibiscus sabdariffa</name>
    <name type="common">roselle</name>
    <dbReference type="NCBI Taxonomy" id="183260"/>
    <lineage>
        <taxon>Eukaryota</taxon>
        <taxon>Viridiplantae</taxon>
        <taxon>Streptophyta</taxon>
        <taxon>Embryophyta</taxon>
        <taxon>Tracheophyta</taxon>
        <taxon>Spermatophyta</taxon>
        <taxon>Magnoliopsida</taxon>
        <taxon>eudicotyledons</taxon>
        <taxon>Gunneridae</taxon>
        <taxon>Pentapetalae</taxon>
        <taxon>rosids</taxon>
        <taxon>malvids</taxon>
        <taxon>Malvales</taxon>
        <taxon>Malvaceae</taxon>
        <taxon>Malvoideae</taxon>
        <taxon>Hibiscus</taxon>
    </lineage>
</organism>
<gene>
    <name evidence="2" type="ORF">V6N11_051465</name>
</gene>
<name>A0ABR2U775_9ROSI</name>
<feature type="region of interest" description="Disordered" evidence="1">
    <location>
        <begin position="44"/>
        <end position="72"/>
    </location>
</feature>
<feature type="region of interest" description="Disordered" evidence="1">
    <location>
        <begin position="1"/>
        <end position="32"/>
    </location>
</feature>
<comment type="caution">
    <text evidence="2">The sequence shown here is derived from an EMBL/GenBank/DDBJ whole genome shotgun (WGS) entry which is preliminary data.</text>
</comment>
<evidence type="ECO:0000256" key="1">
    <source>
        <dbReference type="SAM" id="MobiDB-lite"/>
    </source>
</evidence>
<feature type="compositionally biased region" description="Polar residues" evidence="1">
    <location>
        <begin position="56"/>
        <end position="70"/>
    </location>
</feature>
<accession>A0ABR2U775</accession>
<protein>
    <submittedName>
        <fullName evidence="2">Uncharacterized protein</fullName>
    </submittedName>
</protein>
<dbReference type="PANTHER" id="PTHR34371">
    <property type="entry name" value="OS01G0551000 PROTEIN"/>
    <property type="match status" value="1"/>
</dbReference>
<feature type="compositionally biased region" description="Polar residues" evidence="1">
    <location>
        <begin position="1"/>
        <end position="10"/>
    </location>
</feature>
<evidence type="ECO:0000313" key="2">
    <source>
        <dbReference type="EMBL" id="KAK9045556.1"/>
    </source>
</evidence>
<evidence type="ECO:0000313" key="3">
    <source>
        <dbReference type="Proteomes" id="UP001396334"/>
    </source>
</evidence>
<dbReference type="Proteomes" id="UP001396334">
    <property type="component" value="Unassembled WGS sequence"/>
</dbReference>
<keyword evidence="3" id="KW-1185">Reference proteome</keyword>
<dbReference type="EMBL" id="JBBPBN010000001">
    <property type="protein sequence ID" value="KAK9045556.1"/>
    <property type="molecule type" value="Genomic_DNA"/>
</dbReference>
<dbReference type="PANTHER" id="PTHR34371:SF6">
    <property type="entry name" value="MEMBRANE-ASSOCIATED KINASE REGULATOR 6"/>
    <property type="match status" value="1"/>
</dbReference>